<reference evidence="2 3" key="1">
    <citation type="submission" date="2016-05" db="EMBL/GenBank/DDBJ databases">
        <title>Diversity and Homogeneity among Thermoacidophilic Verrucomicrobia Methanotrophs Linked with Geographical Origin.</title>
        <authorList>
            <person name="Erikstad H.-A."/>
            <person name="Smestad N.B."/>
            <person name="Ceballos R.M."/>
            <person name="Birkeland N.-K."/>
        </authorList>
    </citation>
    <scope>NUCLEOTIDE SEQUENCE [LARGE SCALE GENOMIC DNA]</scope>
    <source>
        <strain evidence="2 3">Phi</strain>
    </source>
</reference>
<protein>
    <recommendedName>
        <fullName evidence="1">DUF302 domain-containing protein</fullName>
    </recommendedName>
</protein>
<dbReference type="RefSeq" id="WP_134440177.1">
    <property type="nucleotide sequence ID" value="NZ_CP065957.1"/>
</dbReference>
<dbReference type="InterPro" id="IPR005180">
    <property type="entry name" value="DUF302"/>
</dbReference>
<dbReference type="OrthoDB" id="9799367at2"/>
<dbReference type="Gene3D" id="3.30.310.70">
    <property type="entry name" value="TT1751-like domain"/>
    <property type="match status" value="1"/>
</dbReference>
<sequence>MTETLPEGMFRYSSVCNFTDTILHLKNALLSEGFRLFATYDHSQAAKEVGLKLPPTVVLVFGNPLVGTEFMMESATLAIDLPSKLLIRENSDKTVDVFFHCLSHLCQYHKLSSLMSKASAFDERIIALIQYCIN</sequence>
<dbReference type="PANTHER" id="PTHR38342">
    <property type="entry name" value="SLR5037 PROTEIN"/>
    <property type="match status" value="1"/>
</dbReference>
<name>A0A4Y8PBM0_9BACT</name>
<proteinExistence type="predicted"/>
<dbReference type="Proteomes" id="UP000297713">
    <property type="component" value="Unassembled WGS sequence"/>
</dbReference>
<accession>A0A4Y8PBM0</accession>
<dbReference type="EMBL" id="LXQC01000140">
    <property type="protein sequence ID" value="TFE68522.1"/>
    <property type="molecule type" value="Genomic_DNA"/>
</dbReference>
<feature type="domain" description="DUF302" evidence="1">
    <location>
        <begin position="41"/>
        <end position="97"/>
    </location>
</feature>
<dbReference type="Pfam" id="PF03625">
    <property type="entry name" value="DUF302"/>
    <property type="match status" value="1"/>
</dbReference>
<organism evidence="2 3">
    <name type="scientific">Methylacidiphilum caldifontis</name>
    <dbReference type="NCBI Taxonomy" id="2795386"/>
    <lineage>
        <taxon>Bacteria</taxon>
        <taxon>Pseudomonadati</taxon>
        <taxon>Verrucomicrobiota</taxon>
        <taxon>Methylacidiphilae</taxon>
        <taxon>Methylacidiphilales</taxon>
        <taxon>Methylacidiphilaceae</taxon>
        <taxon>Methylacidiphilum (ex Ratnadevi et al. 2023)</taxon>
    </lineage>
</organism>
<gene>
    <name evidence="2" type="ORF">A7Q10_08535</name>
</gene>
<keyword evidence="3" id="KW-1185">Reference proteome</keyword>
<dbReference type="CDD" id="cd14797">
    <property type="entry name" value="DUF302"/>
    <property type="match status" value="1"/>
</dbReference>
<dbReference type="PANTHER" id="PTHR38342:SF2">
    <property type="entry name" value="INNER MEMBRANE OR EXPORTED"/>
    <property type="match status" value="1"/>
</dbReference>
<dbReference type="AlphaFoldDB" id="A0A4Y8PBM0"/>
<dbReference type="SUPFAM" id="SSF103247">
    <property type="entry name" value="TT1751-like"/>
    <property type="match status" value="1"/>
</dbReference>
<comment type="caution">
    <text evidence="2">The sequence shown here is derived from an EMBL/GenBank/DDBJ whole genome shotgun (WGS) entry which is preliminary data.</text>
</comment>
<evidence type="ECO:0000313" key="2">
    <source>
        <dbReference type="EMBL" id="TFE68522.1"/>
    </source>
</evidence>
<evidence type="ECO:0000313" key="3">
    <source>
        <dbReference type="Proteomes" id="UP000297713"/>
    </source>
</evidence>
<dbReference type="InterPro" id="IPR035923">
    <property type="entry name" value="TT1751-like_sf"/>
</dbReference>
<evidence type="ECO:0000259" key="1">
    <source>
        <dbReference type="Pfam" id="PF03625"/>
    </source>
</evidence>